<dbReference type="RefSeq" id="WP_308992660.1">
    <property type="nucleotide sequence ID" value="NZ_CP155618.1"/>
</dbReference>
<reference evidence="1" key="1">
    <citation type="submission" date="2024-04" db="EMBL/GenBank/DDBJ databases">
        <title>Mariniflexile litorale, isolated from the shallow sediments of the Sea of Japan.</title>
        <authorList>
            <person name="Romanenko L."/>
            <person name="Isaeva M."/>
        </authorList>
    </citation>
    <scope>NUCLEOTIDE SEQUENCE [LARGE SCALE GENOMIC DNA]</scope>
    <source>
        <strain evidence="1">KMM 9835</strain>
    </source>
</reference>
<dbReference type="PANTHER" id="PTHR41244:SF1">
    <property type="entry name" value="GLYCOSYLTRANSFERASE"/>
    <property type="match status" value="1"/>
</dbReference>
<dbReference type="AlphaFoldDB" id="A0AAU7ED90"/>
<name>A0AAU7ED90_9FLAO</name>
<sequence>MKLRPIAFVLPQFHPIPENDAWWGKGFTEWTNVTKATPLFEGHYQPHLPTDLGFYDLRLPEARKAQADLAKEHGIHGFCYYHYWFNGKRLLDQPIDGMLEQKDLDMPFMLCWANENWNRRWDGMENEILIKQEYSFKDDVNHMRWLCTNVFSDNRYIKVDGKPVFVIYRYNLFPDIEKTLKVWRDIAKNEFGFKDLYLCFTESFGDITQPAKIGFDAAIEFSPHAVIKNKIKSITTHSVFNIFKKQKKSLKIDFRDFELGVKNCMERPSPDYKLYRGITPSWDNTSRKKENWIVAKESSPELYFKWLKHVVDNFKPYSKEENFVFINAMNEWAEGNHLEPCIKYGRAYLEATKKALEI</sequence>
<dbReference type="KEGG" id="mlil:QLS71_013010"/>
<keyword evidence="2" id="KW-1185">Reference proteome</keyword>
<dbReference type="InterPro" id="IPR032719">
    <property type="entry name" value="WbsX"/>
</dbReference>
<proteinExistence type="predicted"/>
<dbReference type="PANTHER" id="PTHR41244">
    <property type="entry name" value="RHAMNAN SYNTHESIS F"/>
    <property type="match status" value="1"/>
</dbReference>
<dbReference type="CDD" id="cd11579">
    <property type="entry name" value="Glyco_tran_WbsX"/>
    <property type="match status" value="1"/>
</dbReference>
<dbReference type="Gene3D" id="3.20.20.80">
    <property type="entry name" value="Glycosidases"/>
    <property type="match status" value="1"/>
</dbReference>
<evidence type="ECO:0000313" key="1">
    <source>
        <dbReference type="EMBL" id="XBL13238.1"/>
    </source>
</evidence>
<dbReference type="Proteomes" id="UP001224325">
    <property type="component" value="Chromosome"/>
</dbReference>
<dbReference type="Pfam" id="PF14307">
    <property type="entry name" value="Glyco_tran_WbsX"/>
    <property type="match status" value="1"/>
</dbReference>
<organism evidence="1 2">
    <name type="scientific">Mariniflexile litorale</name>
    <dbReference type="NCBI Taxonomy" id="3045158"/>
    <lineage>
        <taxon>Bacteria</taxon>
        <taxon>Pseudomonadati</taxon>
        <taxon>Bacteroidota</taxon>
        <taxon>Flavobacteriia</taxon>
        <taxon>Flavobacteriales</taxon>
        <taxon>Flavobacteriaceae</taxon>
        <taxon>Mariniflexile</taxon>
    </lineage>
</organism>
<dbReference type="EMBL" id="CP155618">
    <property type="protein sequence ID" value="XBL13238.1"/>
    <property type="molecule type" value="Genomic_DNA"/>
</dbReference>
<evidence type="ECO:0000313" key="2">
    <source>
        <dbReference type="Proteomes" id="UP001224325"/>
    </source>
</evidence>
<gene>
    <name evidence="1" type="ORF">QLS71_013010</name>
</gene>
<accession>A0AAU7ED90</accession>
<protein>
    <submittedName>
        <fullName evidence="1">Glycoside hydrolase family 99-like domain-containing protein</fullName>
    </submittedName>
</protein>